<accession>A0A1W1Z7Y7</accession>
<evidence type="ECO:0000313" key="1">
    <source>
        <dbReference type="EMBL" id="SMC44028.1"/>
    </source>
</evidence>
<dbReference type="EMBL" id="FWXR01000002">
    <property type="protein sequence ID" value="SMC44028.1"/>
    <property type="molecule type" value="Genomic_DNA"/>
</dbReference>
<dbReference type="AlphaFoldDB" id="A0A1W1Z7Y7"/>
<dbReference type="STRING" id="937218.SAMN06297251_102225"/>
<proteinExistence type="predicted"/>
<keyword evidence="2" id="KW-1185">Reference proteome</keyword>
<dbReference type="RefSeq" id="WP_084408677.1">
    <property type="nucleotide sequence ID" value="NZ_FWXR01000002.1"/>
</dbReference>
<evidence type="ECO:0008006" key="3">
    <source>
        <dbReference type="Google" id="ProtNLM"/>
    </source>
</evidence>
<reference evidence="1 2" key="1">
    <citation type="submission" date="2017-04" db="EMBL/GenBank/DDBJ databases">
        <authorList>
            <person name="Afonso C.L."/>
            <person name="Miller P.J."/>
            <person name="Scott M.A."/>
            <person name="Spackman E."/>
            <person name="Goraichik I."/>
            <person name="Dimitrov K.M."/>
            <person name="Suarez D.L."/>
            <person name="Swayne D.E."/>
        </authorList>
    </citation>
    <scope>NUCLEOTIDE SEQUENCE [LARGE SCALE GENOMIC DNA]</scope>
    <source>
        <strain evidence="1 2">CGMCC 1.10972</strain>
    </source>
</reference>
<evidence type="ECO:0000313" key="2">
    <source>
        <dbReference type="Proteomes" id="UP000192656"/>
    </source>
</evidence>
<name>A0A1W1Z7Y7_9HYPH</name>
<sequence>MRDDMDRIETLIRSRIEEDFTNVPIVRVDVKPDTDEDGEDILWVRVIFDGQPADLDRRAVLKSIGRLRDVLEDIDVYDFPVISFASLADVHAASSA</sequence>
<protein>
    <recommendedName>
        <fullName evidence="3">Ribosome-binding factor A</fullName>
    </recommendedName>
</protein>
<organism evidence="1 2">
    <name type="scientific">Fulvimarina manganoxydans</name>
    <dbReference type="NCBI Taxonomy" id="937218"/>
    <lineage>
        <taxon>Bacteria</taxon>
        <taxon>Pseudomonadati</taxon>
        <taxon>Pseudomonadota</taxon>
        <taxon>Alphaproteobacteria</taxon>
        <taxon>Hyphomicrobiales</taxon>
        <taxon>Aurantimonadaceae</taxon>
        <taxon>Fulvimarina</taxon>
    </lineage>
</organism>
<gene>
    <name evidence="1" type="ORF">SAMN06297251_102225</name>
</gene>
<dbReference type="Proteomes" id="UP000192656">
    <property type="component" value="Unassembled WGS sequence"/>
</dbReference>